<keyword evidence="14" id="KW-0378">Hydrolase</keyword>
<comment type="function">
    <text evidence="11">Part of a stress-induced multi-chaperone system, it is involved in the recovery of the cell from heat-induced damage, in cooperation with DnaK, DnaJ and GrpE.</text>
</comment>
<dbReference type="PROSITE" id="PS00871">
    <property type="entry name" value="CLPAB_2"/>
    <property type="match status" value="1"/>
</dbReference>
<dbReference type="SUPFAM" id="SSF81923">
    <property type="entry name" value="Double Clp-N motif"/>
    <property type="match status" value="1"/>
</dbReference>
<evidence type="ECO:0000256" key="5">
    <source>
        <dbReference type="ARBA" id="ARBA00022840"/>
    </source>
</evidence>
<dbReference type="Pfam" id="PF02861">
    <property type="entry name" value="Clp_N"/>
    <property type="match status" value="1"/>
</dbReference>
<dbReference type="InterPro" id="IPR004176">
    <property type="entry name" value="Clp_R_N"/>
</dbReference>
<dbReference type="InterPro" id="IPR001270">
    <property type="entry name" value="ClpA/B"/>
</dbReference>
<dbReference type="PANTHER" id="PTHR11638:SF18">
    <property type="entry name" value="HEAT SHOCK PROTEIN 104"/>
    <property type="match status" value="1"/>
</dbReference>
<evidence type="ECO:0000313" key="15">
    <source>
        <dbReference type="Proteomes" id="UP001158067"/>
    </source>
</evidence>
<dbReference type="InterPro" id="IPR027417">
    <property type="entry name" value="P-loop_NTPase"/>
</dbReference>
<dbReference type="InterPro" id="IPR003959">
    <property type="entry name" value="ATPase_AAA_core"/>
</dbReference>
<evidence type="ECO:0000256" key="10">
    <source>
        <dbReference type="RuleBase" id="RU004432"/>
    </source>
</evidence>
<evidence type="ECO:0000256" key="9">
    <source>
        <dbReference type="PROSITE-ProRule" id="PRU01251"/>
    </source>
</evidence>
<comment type="subunit">
    <text evidence="11">Homohexamer; The oligomerization is ATP-dependent.</text>
</comment>
<gene>
    <name evidence="11" type="primary">clpB</name>
    <name evidence="14" type="ORF">SAMN06265222_113106</name>
</gene>
<feature type="domain" description="Clp R" evidence="13">
    <location>
        <begin position="5"/>
        <end position="148"/>
    </location>
</feature>
<dbReference type="InterPro" id="IPR018368">
    <property type="entry name" value="ClpA/B_CS1"/>
</dbReference>
<dbReference type="GO" id="GO:0005524">
    <property type="term" value="F:ATP binding"/>
    <property type="evidence" value="ECO:0007669"/>
    <property type="project" value="UniProtKB-KW"/>
</dbReference>
<dbReference type="PROSITE" id="PS00870">
    <property type="entry name" value="CLPAB_1"/>
    <property type="match status" value="1"/>
</dbReference>
<dbReference type="GO" id="GO:0008233">
    <property type="term" value="F:peptidase activity"/>
    <property type="evidence" value="ECO:0007669"/>
    <property type="project" value="UniProtKB-KW"/>
</dbReference>
<sequence length="885" mass="97353">MSFRIDKLTTQAQSAVAEAQALAASAGNAEISPLHLLVAAVGQSEGITKPLLQRLKVDTDALQGLLKSELDKQPRSSGAGGQPRVSGKLQQVFNAADEAATSLKDEYISTEHLLLGIAKTDNKANNLLKLSGVTADDLLKATSEIRGSARVTDPNAESTYQALEKYGIDLTQLAQAGKLDPVIGRDNEIRRVIQVLSRRTKNNPVLIGQPGVGKTAIAEGLALRIFEGDVPQSLKGKRVVSLDMGSLVAGAKFRGDFEERLKAVLREVKDADGGVILFIDELHLVVGAGNAEGSADAANLLKPELARGALRCIGATTLDEYRQHIEKDAALERRFQPVFVGEPNLEDTIAILRGLKSRYESHHGVRITDSALVAAANLSSRYIADRFLPDKAIDLIDEAASRLAMEKESVPEPIDRLQRRLRQLELAHRQLVDESEASAVDKRTDVEAEMEETKAELASLKEQWEAEKMGLDDVQSVRQEADTLQHRFAQLDAEAKEKQLRGESPEDLYREMLQVQARQRELQARIDQMEDADAEAVDDQSDTNAGGGETRRLLRKEVTEDEIAEVVSAWTGVPVSRMLETERAKLLVMEERLHTRVIGQDEAVTAVSNAVRRSRSGLQDPNRPIGSFLFLGPTGVGKTELCKALAEVMFDDDSAMVRIDMSEFMERHSVSRLIGAPPGYVGYEEGGKLTEAVRRRPYSVILLDEMEKAHPDVFNILLQVLDDGRLTDGQGRTVDFTNCVVVMTSNVGSQVIQRVTEEGGEEDEMRAAVQDALKARFLPEFLNRIDDIVIFHPLRAPQIRRIVELQLADLTKRLAQNDLGLEITDAAIDEIAKVGYDPAYGARPLKRVIQREIQNPLASSLLKSSYPPGTTITIDYRDEAFHFGS</sequence>
<dbReference type="SMART" id="SM00382">
    <property type="entry name" value="AAA"/>
    <property type="match status" value="2"/>
</dbReference>
<dbReference type="PROSITE" id="PS51903">
    <property type="entry name" value="CLP_R"/>
    <property type="match status" value="1"/>
</dbReference>
<evidence type="ECO:0000313" key="14">
    <source>
        <dbReference type="EMBL" id="SMP70670.1"/>
    </source>
</evidence>
<accession>A0ABY1QHA3</accession>
<keyword evidence="11" id="KW-0963">Cytoplasm</keyword>
<evidence type="ECO:0000256" key="1">
    <source>
        <dbReference type="ARBA" id="ARBA00008675"/>
    </source>
</evidence>
<keyword evidence="15" id="KW-1185">Reference proteome</keyword>
<evidence type="ECO:0000256" key="4">
    <source>
        <dbReference type="ARBA" id="ARBA00022741"/>
    </source>
</evidence>
<keyword evidence="11" id="KW-0346">Stress response</keyword>
<dbReference type="Gene3D" id="1.10.8.60">
    <property type="match status" value="1"/>
</dbReference>
<proteinExistence type="inferred from homology"/>
<evidence type="ECO:0000259" key="13">
    <source>
        <dbReference type="PROSITE" id="PS51903"/>
    </source>
</evidence>
<name>A0ABY1QHA3_9BACT</name>
<evidence type="ECO:0000256" key="11">
    <source>
        <dbReference type="RuleBase" id="RU362034"/>
    </source>
</evidence>
<comment type="subcellular location">
    <subcellularLocation>
        <location evidence="11">Cytoplasm</location>
    </subcellularLocation>
</comment>
<dbReference type="InterPro" id="IPR003593">
    <property type="entry name" value="AAA+_ATPase"/>
</dbReference>
<evidence type="ECO:0000256" key="6">
    <source>
        <dbReference type="ARBA" id="ARBA00023054"/>
    </source>
</evidence>
<dbReference type="InterPro" id="IPR019489">
    <property type="entry name" value="Clp_ATPase_C"/>
</dbReference>
<dbReference type="Pfam" id="PF00004">
    <property type="entry name" value="AAA"/>
    <property type="match status" value="1"/>
</dbReference>
<keyword evidence="7 10" id="KW-0143">Chaperone</keyword>
<dbReference type="PANTHER" id="PTHR11638">
    <property type="entry name" value="ATP-DEPENDENT CLP PROTEASE"/>
    <property type="match status" value="1"/>
</dbReference>
<feature type="region of interest" description="Disordered" evidence="12">
    <location>
        <begin position="531"/>
        <end position="551"/>
    </location>
</feature>
<dbReference type="InterPro" id="IPR017730">
    <property type="entry name" value="Chaperonin_ClpB"/>
</dbReference>
<protein>
    <recommendedName>
        <fullName evidence="2 11">Chaperone protein ClpB</fullName>
    </recommendedName>
</protein>
<dbReference type="Gene3D" id="1.10.1780.10">
    <property type="entry name" value="Clp, N-terminal domain"/>
    <property type="match status" value="1"/>
</dbReference>
<comment type="subunit">
    <text evidence="8">Homohexamer. The oligomerization is ATP-dependent.</text>
</comment>
<comment type="caution">
    <text evidence="14">The sequence shown here is derived from an EMBL/GenBank/DDBJ whole genome shotgun (WGS) entry which is preliminary data.</text>
</comment>
<evidence type="ECO:0000256" key="2">
    <source>
        <dbReference type="ARBA" id="ARBA00017574"/>
    </source>
</evidence>
<dbReference type="CDD" id="cd19499">
    <property type="entry name" value="RecA-like_ClpB_Hsp104-like"/>
    <property type="match status" value="1"/>
</dbReference>
<feature type="compositionally biased region" description="Acidic residues" evidence="12">
    <location>
        <begin position="531"/>
        <end position="541"/>
    </location>
</feature>
<dbReference type="PRINTS" id="PR00300">
    <property type="entry name" value="CLPPROTEASEA"/>
</dbReference>
<keyword evidence="6" id="KW-0175">Coiled coil</keyword>
<reference evidence="14 15" key="1">
    <citation type="submission" date="2017-05" db="EMBL/GenBank/DDBJ databases">
        <authorList>
            <person name="Varghese N."/>
            <person name="Submissions S."/>
        </authorList>
    </citation>
    <scope>NUCLEOTIDE SEQUENCE [LARGE SCALE GENOMIC DNA]</scope>
    <source>
        <strain evidence="14 15">DSM 25457</strain>
    </source>
</reference>
<dbReference type="Gene3D" id="3.40.50.300">
    <property type="entry name" value="P-loop containing nucleotide triphosphate hydrolases"/>
    <property type="match status" value="3"/>
</dbReference>
<dbReference type="NCBIfam" id="TIGR03346">
    <property type="entry name" value="chaperone_ClpB"/>
    <property type="match status" value="1"/>
</dbReference>
<keyword evidence="3 9" id="KW-0677">Repeat</keyword>
<dbReference type="Proteomes" id="UP001158067">
    <property type="component" value="Unassembled WGS sequence"/>
</dbReference>
<dbReference type="SUPFAM" id="SSF52540">
    <property type="entry name" value="P-loop containing nucleoside triphosphate hydrolases"/>
    <property type="match status" value="2"/>
</dbReference>
<keyword evidence="14" id="KW-0645">Protease</keyword>
<dbReference type="EMBL" id="FXUG01000013">
    <property type="protein sequence ID" value="SMP70670.1"/>
    <property type="molecule type" value="Genomic_DNA"/>
</dbReference>
<evidence type="ECO:0000256" key="8">
    <source>
        <dbReference type="ARBA" id="ARBA00026057"/>
    </source>
</evidence>
<keyword evidence="4 10" id="KW-0547">Nucleotide-binding</keyword>
<dbReference type="Pfam" id="PF10431">
    <property type="entry name" value="ClpB_D2-small"/>
    <property type="match status" value="1"/>
</dbReference>
<dbReference type="InterPro" id="IPR028299">
    <property type="entry name" value="ClpA/B_CS2"/>
</dbReference>
<dbReference type="InterPro" id="IPR036628">
    <property type="entry name" value="Clp_N_dom_sf"/>
</dbReference>
<keyword evidence="5 10" id="KW-0067">ATP-binding</keyword>
<dbReference type="GO" id="GO:0006508">
    <property type="term" value="P:proteolysis"/>
    <property type="evidence" value="ECO:0007669"/>
    <property type="project" value="UniProtKB-KW"/>
</dbReference>
<dbReference type="Pfam" id="PF07724">
    <property type="entry name" value="AAA_2"/>
    <property type="match status" value="1"/>
</dbReference>
<dbReference type="SMART" id="SM01086">
    <property type="entry name" value="ClpB_D2-small"/>
    <property type="match status" value="1"/>
</dbReference>
<dbReference type="CDD" id="cd00009">
    <property type="entry name" value="AAA"/>
    <property type="match status" value="1"/>
</dbReference>
<evidence type="ECO:0000256" key="7">
    <source>
        <dbReference type="ARBA" id="ARBA00023186"/>
    </source>
</evidence>
<evidence type="ECO:0000256" key="3">
    <source>
        <dbReference type="ARBA" id="ARBA00022737"/>
    </source>
</evidence>
<dbReference type="Pfam" id="PF17871">
    <property type="entry name" value="AAA_lid_9"/>
    <property type="match status" value="1"/>
</dbReference>
<dbReference type="InterPro" id="IPR050130">
    <property type="entry name" value="ClpA_ClpB"/>
</dbReference>
<dbReference type="RefSeq" id="WP_283434360.1">
    <property type="nucleotide sequence ID" value="NZ_FXUG01000013.1"/>
</dbReference>
<dbReference type="InterPro" id="IPR041546">
    <property type="entry name" value="ClpA/ClpB_AAA_lid"/>
</dbReference>
<organism evidence="14 15">
    <name type="scientific">Neorhodopirellula lusitana</name>
    <dbReference type="NCBI Taxonomy" id="445327"/>
    <lineage>
        <taxon>Bacteria</taxon>
        <taxon>Pseudomonadati</taxon>
        <taxon>Planctomycetota</taxon>
        <taxon>Planctomycetia</taxon>
        <taxon>Pirellulales</taxon>
        <taxon>Pirellulaceae</taxon>
        <taxon>Neorhodopirellula</taxon>
    </lineage>
</organism>
<evidence type="ECO:0000256" key="12">
    <source>
        <dbReference type="SAM" id="MobiDB-lite"/>
    </source>
</evidence>
<comment type="similarity">
    <text evidence="1 10">Belongs to the ClpA/ClpB family.</text>
</comment>